<protein>
    <submittedName>
        <fullName evidence="6">Polysaccharide deacetylase</fullName>
    </submittedName>
</protein>
<keyword evidence="1 3" id="KW-0479">Metal-binding</keyword>
<gene>
    <name evidence="6" type="ORF">OW763_09370</name>
</gene>
<evidence type="ECO:0000256" key="1">
    <source>
        <dbReference type="ARBA" id="ARBA00022723"/>
    </source>
</evidence>
<feature type="domain" description="Cytochrome c" evidence="4">
    <location>
        <begin position="87"/>
        <end position="244"/>
    </location>
</feature>
<dbReference type="InterPro" id="IPR050248">
    <property type="entry name" value="Polysacc_deacetylase_ArnD"/>
</dbReference>
<evidence type="ECO:0000256" key="2">
    <source>
        <dbReference type="ARBA" id="ARBA00023004"/>
    </source>
</evidence>
<dbReference type="EMBL" id="JAPQER010000003">
    <property type="protein sequence ID" value="MCY6484549.1"/>
    <property type="molecule type" value="Genomic_DNA"/>
</dbReference>
<keyword evidence="2 3" id="KW-0408">Iron</keyword>
<evidence type="ECO:0000259" key="4">
    <source>
        <dbReference type="PROSITE" id="PS51007"/>
    </source>
</evidence>
<accession>A0ABT4CZZ0</accession>
<dbReference type="PANTHER" id="PTHR10587">
    <property type="entry name" value="GLYCOSYL TRANSFERASE-RELATED"/>
    <property type="match status" value="1"/>
</dbReference>
<proteinExistence type="predicted"/>
<dbReference type="InterPro" id="IPR011330">
    <property type="entry name" value="Glyco_hydro/deAcase_b/a-brl"/>
</dbReference>
<dbReference type="PROSITE" id="PS51007">
    <property type="entry name" value="CYTC"/>
    <property type="match status" value="1"/>
</dbReference>
<dbReference type="PANTHER" id="PTHR10587:SF125">
    <property type="entry name" value="POLYSACCHARIDE DEACETYLASE YHEN-RELATED"/>
    <property type="match status" value="1"/>
</dbReference>
<evidence type="ECO:0000313" key="6">
    <source>
        <dbReference type="EMBL" id="MCY6484549.1"/>
    </source>
</evidence>
<dbReference type="InterPro" id="IPR002509">
    <property type="entry name" value="NODB_dom"/>
</dbReference>
<dbReference type="InterPro" id="IPR009056">
    <property type="entry name" value="Cyt_c-like_dom"/>
</dbReference>
<organism evidence="6 7">
    <name type="scientific">Clostridium aestuarii</name>
    <dbReference type="NCBI Taxonomy" id="338193"/>
    <lineage>
        <taxon>Bacteria</taxon>
        <taxon>Bacillati</taxon>
        <taxon>Bacillota</taxon>
        <taxon>Clostridia</taxon>
        <taxon>Eubacteriales</taxon>
        <taxon>Clostridiaceae</taxon>
        <taxon>Clostridium</taxon>
    </lineage>
</organism>
<name>A0ABT4CZZ0_9CLOT</name>
<dbReference type="Pfam" id="PF01522">
    <property type="entry name" value="Polysacc_deac_1"/>
    <property type="match status" value="1"/>
</dbReference>
<evidence type="ECO:0000313" key="7">
    <source>
        <dbReference type="Proteomes" id="UP001078443"/>
    </source>
</evidence>
<feature type="domain" description="NodB homology" evidence="5">
    <location>
        <begin position="51"/>
        <end position="248"/>
    </location>
</feature>
<dbReference type="RefSeq" id="WP_268040852.1">
    <property type="nucleotide sequence ID" value="NZ_JAPQER010000003.1"/>
</dbReference>
<dbReference type="Proteomes" id="UP001078443">
    <property type="component" value="Unassembled WGS sequence"/>
</dbReference>
<dbReference type="CDD" id="cd10944">
    <property type="entry name" value="CE4_SmPgdA_like"/>
    <property type="match status" value="1"/>
</dbReference>
<dbReference type="PROSITE" id="PS51677">
    <property type="entry name" value="NODB"/>
    <property type="match status" value="1"/>
</dbReference>
<dbReference type="Gene3D" id="3.20.20.370">
    <property type="entry name" value="Glycoside hydrolase/deacetylase"/>
    <property type="match status" value="1"/>
</dbReference>
<sequence length="269" mass="31192">MKKYKKILFFLSVITIINIIFFNVKNVLAMPVFIDENKEVKTLHTPPTYPKEVYLTFDDGPSINNTKKIVNILNENGVKATFFIIGTLAEENSQVFEKLKKSNMCIACHTYSHDYKTIYKNPESYIEDLQKCNKLIQNATSKKAVPYIRIPGGAYNKVSSQYTMEKIRDTLRRKNINYVGWNVCANDALGKNVPAYKIKNNVMDQTKKISKNTDIIVLLMHDSYYKKTTVDALPDIIKFYKEEGYLFKTFDEISPCEYQELVKQKIINK</sequence>
<keyword evidence="7" id="KW-1185">Reference proteome</keyword>
<dbReference type="SUPFAM" id="SSF88713">
    <property type="entry name" value="Glycoside hydrolase/deacetylase"/>
    <property type="match status" value="1"/>
</dbReference>
<evidence type="ECO:0000256" key="3">
    <source>
        <dbReference type="PROSITE-ProRule" id="PRU00433"/>
    </source>
</evidence>
<keyword evidence="3" id="KW-0349">Heme</keyword>
<reference evidence="6" key="1">
    <citation type="submission" date="2022-12" db="EMBL/GenBank/DDBJ databases">
        <authorList>
            <person name="Wang J."/>
        </authorList>
    </citation>
    <scope>NUCLEOTIDE SEQUENCE</scope>
    <source>
        <strain evidence="6">HY-45-18</strain>
    </source>
</reference>
<evidence type="ECO:0000259" key="5">
    <source>
        <dbReference type="PROSITE" id="PS51677"/>
    </source>
</evidence>
<comment type="caution">
    <text evidence="6">The sequence shown here is derived from an EMBL/GenBank/DDBJ whole genome shotgun (WGS) entry which is preliminary data.</text>
</comment>